<dbReference type="Pfam" id="PF01535">
    <property type="entry name" value="PPR"/>
    <property type="match status" value="1"/>
</dbReference>
<dbReference type="InterPro" id="IPR011990">
    <property type="entry name" value="TPR-like_helical_dom_sf"/>
</dbReference>
<evidence type="ECO:0000313" key="3">
    <source>
        <dbReference type="EMBL" id="KAI5060821.1"/>
    </source>
</evidence>
<dbReference type="GO" id="GO:0003723">
    <property type="term" value="F:RNA binding"/>
    <property type="evidence" value="ECO:0007669"/>
    <property type="project" value="InterPro"/>
</dbReference>
<evidence type="ECO:0000313" key="4">
    <source>
        <dbReference type="Proteomes" id="UP000886520"/>
    </source>
</evidence>
<dbReference type="InterPro" id="IPR002885">
    <property type="entry name" value="PPR_rpt"/>
</dbReference>
<dbReference type="InterPro" id="IPR046960">
    <property type="entry name" value="PPR_At4g14850-like_plant"/>
</dbReference>
<evidence type="ECO:0008006" key="5">
    <source>
        <dbReference type="Google" id="ProtNLM"/>
    </source>
</evidence>
<organism evidence="3 4">
    <name type="scientific">Adiantum capillus-veneris</name>
    <name type="common">Maidenhair fern</name>
    <dbReference type="NCBI Taxonomy" id="13818"/>
    <lineage>
        <taxon>Eukaryota</taxon>
        <taxon>Viridiplantae</taxon>
        <taxon>Streptophyta</taxon>
        <taxon>Embryophyta</taxon>
        <taxon>Tracheophyta</taxon>
        <taxon>Polypodiopsida</taxon>
        <taxon>Polypodiidae</taxon>
        <taxon>Polypodiales</taxon>
        <taxon>Pteridineae</taxon>
        <taxon>Pteridaceae</taxon>
        <taxon>Vittarioideae</taxon>
        <taxon>Adiantum</taxon>
    </lineage>
</organism>
<dbReference type="Proteomes" id="UP000886520">
    <property type="component" value="Chromosome 23"/>
</dbReference>
<sequence length="123" mass="13589">CGKWQQALQMYQSMLEDAYEPDRYAYVSLFKACSNIPDPEVGRKLQIEVKQKGLISNLYIANSILSMHGKCGSMEEAESVFIEMEHCNVVSWNAMLTVNIEHGEPSQALPALQANACGGCGTE</sequence>
<gene>
    <name evidence="3" type="ORF">GOP47_0023326</name>
</gene>
<comment type="caution">
    <text evidence="3">The sequence shown here is derived from an EMBL/GenBank/DDBJ whole genome shotgun (WGS) entry which is preliminary data.</text>
</comment>
<dbReference type="Gene3D" id="1.25.40.10">
    <property type="entry name" value="Tetratricopeptide repeat domain"/>
    <property type="match status" value="1"/>
</dbReference>
<dbReference type="AlphaFoldDB" id="A0A9D4Z5T2"/>
<protein>
    <recommendedName>
        <fullName evidence="5">Pentatricopeptide repeat-containing protein</fullName>
    </recommendedName>
</protein>
<dbReference type="NCBIfam" id="TIGR00756">
    <property type="entry name" value="PPR"/>
    <property type="match status" value="1"/>
</dbReference>
<dbReference type="PANTHER" id="PTHR47926">
    <property type="entry name" value="PENTATRICOPEPTIDE REPEAT-CONTAINING PROTEIN"/>
    <property type="match status" value="1"/>
</dbReference>
<name>A0A9D4Z5T2_ADICA</name>
<keyword evidence="4" id="KW-1185">Reference proteome</keyword>
<dbReference type="EMBL" id="JABFUD020000023">
    <property type="protein sequence ID" value="KAI5060821.1"/>
    <property type="molecule type" value="Genomic_DNA"/>
</dbReference>
<dbReference type="GO" id="GO:0009451">
    <property type="term" value="P:RNA modification"/>
    <property type="evidence" value="ECO:0007669"/>
    <property type="project" value="InterPro"/>
</dbReference>
<reference evidence="3" key="1">
    <citation type="submission" date="2021-01" db="EMBL/GenBank/DDBJ databases">
        <title>Adiantum capillus-veneris genome.</title>
        <authorList>
            <person name="Fang Y."/>
            <person name="Liao Q."/>
        </authorList>
    </citation>
    <scope>NUCLEOTIDE SEQUENCE</scope>
    <source>
        <strain evidence="3">H3</strain>
        <tissue evidence="3">Leaf</tissue>
    </source>
</reference>
<keyword evidence="1" id="KW-0677">Repeat</keyword>
<evidence type="ECO:0000256" key="2">
    <source>
        <dbReference type="PROSITE-ProRule" id="PRU00708"/>
    </source>
</evidence>
<feature type="non-terminal residue" evidence="3">
    <location>
        <position position="1"/>
    </location>
</feature>
<feature type="repeat" description="PPR" evidence="2">
    <location>
        <begin position="57"/>
        <end position="91"/>
    </location>
</feature>
<dbReference type="OrthoDB" id="9990610at2759"/>
<evidence type="ECO:0000256" key="1">
    <source>
        <dbReference type="ARBA" id="ARBA00022737"/>
    </source>
</evidence>
<accession>A0A9D4Z5T2</accession>
<dbReference type="PROSITE" id="PS51375">
    <property type="entry name" value="PPR"/>
    <property type="match status" value="1"/>
</dbReference>
<proteinExistence type="predicted"/>